<dbReference type="PANTHER" id="PTHR22930:SF85">
    <property type="entry name" value="GH03217P-RELATED"/>
    <property type="match status" value="1"/>
</dbReference>
<comment type="subcellular location">
    <subcellularLocation>
        <location evidence="2">Nucleus</location>
    </subcellularLocation>
</comment>
<evidence type="ECO:0000256" key="5">
    <source>
        <dbReference type="ARBA" id="ARBA00022723"/>
    </source>
</evidence>
<evidence type="ECO:0000259" key="9">
    <source>
        <dbReference type="Pfam" id="PF13359"/>
    </source>
</evidence>
<dbReference type="PANTHER" id="PTHR22930">
    <property type="match status" value="1"/>
</dbReference>
<dbReference type="RefSeq" id="XP_049310660.1">
    <property type="nucleotide sequence ID" value="XM_049454703.1"/>
</dbReference>
<evidence type="ECO:0000313" key="12">
    <source>
        <dbReference type="RefSeq" id="XP_049310660.1"/>
    </source>
</evidence>
<feature type="region of interest" description="Disordered" evidence="8">
    <location>
        <begin position="292"/>
        <end position="322"/>
    </location>
</feature>
<evidence type="ECO:0000256" key="2">
    <source>
        <dbReference type="ARBA" id="ARBA00004123"/>
    </source>
</evidence>
<keyword evidence="4" id="KW-0540">Nuclease</keyword>
<proteinExistence type="inferred from homology"/>
<dbReference type="RefSeq" id="XP_049310658.1">
    <property type="nucleotide sequence ID" value="XM_049454701.1"/>
</dbReference>
<evidence type="ECO:0000256" key="7">
    <source>
        <dbReference type="ARBA" id="ARBA00023242"/>
    </source>
</evidence>
<comment type="cofactor">
    <cofactor evidence="1">
        <name>a divalent metal cation</name>
        <dbReference type="ChEBI" id="CHEBI:60240"/>
    </cofactor>
</comment>
<evidence type="ECO:0000256" key="4">
    <source>
        <dbReference type="ARBA" id="ARBA00022722"/>
    </source>
</evidence>
<dbReference type="Proteomes" id="UP001652620">
    <property type="component" value="Chromosome 4"/>
</dbReference>
<keyword evidence="5" id="KW-0479">Metal-binding</keyword>
<accession>A0ABM3JN58</accession>
<evidence type="ECO:0000256" key="1">
    <source>
        <dbReference type="ARBA" id="ARBA00001968"/>
    </source>
</evidence>
<protein>
    <submittedName>
        <fullName evidence="11">Nuclease HARBI1 isoform X1</fullName>
    </submittedName>
    <submittedName>
        <fullName evidence="12">Nuclease HARBI1 isoform X3</fullName>
    </submittedName>
</protein>
<evidence type="ECO:0000256" key="6">
    <source>
        <dbReference type="ARBA" id="ARBA00022801"/>
    </source>
</evidence>
<organism evidence="10 12">
    <name type="scientific">Bactrocera dorsalis</name>
    <name type="common">Oriental fruit fly</name>
    <name type="synonym">Dacus dorsalis</name>
    <dbReference type="NCBI Taxonomy" id="27457"/>
    <lineage>
        <taxon>Eukaryota</taxon>
        <taxon>Metazoa</taxon>
        <taxon>Ecdysozoa</taxon>
        <taxon>Arthropoda</taxon>
        <taxon>Hexapoda</taxon>
        <taxon>Insecta</taxon>
        <taxon>Pterygota</taxon>
        <taxon>Neoptera</taxon>
        <taxon>Endopterygota</taxon>
        <taxon>Diptera</taxon>
        <taxon>Brachycera</taxon>
        <taxon>Muscomorpha</taxon>
        <taxon>Tephritoidea</taxon>
        <taxon>Tephritidae</taxon>
        <taxon>Bactrocera</taxon>
        <taxon>Bactrocera</taxon>
    </lineage>
</organism>
<feature type="domain" description="DDE Tnp4" evidence="9">
    <location>
        <begin position="119"/>
        <end position="273"/>
    </location>
</feature>
<name>A0ABM3JN58_BACDO</name>
<keyword evidence="7" id="KW-0539">Nucleus</keyword>
<evidence type="ECO:0000256" key="3">
    <source>
        <dbReference type="ARBA" id="ARBA00006958"/>
    </source>
</evidence>
<dbReference type="GeneID" id="105222180"/>
<keyword evidence="10" id="KW-1185">Reference proteome</keyword>
<sequence>MEDDVFYSHFRMKKSTFQKLQIAIKPWWNSSETGRLAITLKKALQITIWKLSNNCSFRDVSDRFDVAAGLAYKVFLKIIKMICRLKGDVNKFPKTAAEQKQEEFTNLRYNPFPFVIGCIDGTHIPISRPIRDEISYRNRKGTYSIITQAIVDSRMRFMDAFISCPGACHDASVWQSSSVRKAIISKEIKIYSNYHLLGDGGYPLELFLMVPYRDNGFLTPMQSKYNAILSSTRVVVEQAFGVLKKKNRILKYIEAQRPYMPKLITMACMIVHNIIIENEGYLVDEIDEEKTHTEPQIVEDTTTSGQRETKTKRDAQATLLSA</sequence>
<gene>
    <name evidence="11 12" type="primary">LOC105222180</name>
</gene>
<dbReference type="InterPro" id="IPR045249">
    <property type="entry name" value="HARBI1-like"/>
</dbReference>
<dbReference type="InterPro" id="IPR027806">
    <property type="entry name" value="HARBI1_dom"/>
</dbReference>
<dbReference type="Pfam" id="PF13359">
    <property type="entry name" value="DDE_Tnp_4"/>
    <property type="match status" value="1"/>
</dbReference>
<evidence type="ECO:0000313" key="11">
    <source>
        <dbReference type="RefSeq" id="XP_049310658.1"/>
    </source>
</evidence>
<reference evidence="11 12" key="1">
    <citation type="submission" date="2025-05" db="UniProtKB">
        <authorList>
            <consortium name="RefSeq"/>
        </authorList>
    </citation>
    <scope>IDENTIFICATION</scope>
    <source>
        <tissue evidence="11 12">Adult</tissue>
    </source>
</reference>
<evidence type="ECO:0000313" key="10">
    <source>
        <dbReference type="Proteomes" id="UP001652620"/>
    </source>
</evidence>
<comment type="similarity">
    <text evidence="3">Belongs to the HARBI1 family.</text>
</comment>
<keyword evidence="6" id="KW-0378">Hydrolase</keyword>
<evidence type="ECO:0000256" key="8">
    <source>
        <dbReference type="SAM" id="MobiDB-lite"/>
    </source>
</evidence>